<dbReference type="OrthoDB" id="3215291at2"/>
<comment type="caution">
    <text evidence="1">The sequence shown here is derived from an EMBL/GenBank/DDBJ whole genome shotgun (WGS) entry which is preliminary data.</text>
</comment>
<keyword evidence="2" id="KW-1185">Reference proteome</keyword>
<sequence>MTRRPSDDHLDELIEQAIVDAYGDDEQLSGFHLMIGDNLAMPFETTVLGLPVTVTAIDFQVGSGIVAICRHGEHEQAIGILDLPQPDPPPAGAEWIHAFRRWAG</sequence>
<dbReference type="RefSeq" id="WP_111175346.1">
    <property type="nucleotide sequence ID" value="NZ_POUD01000004.1"/>
</dbReference>
<protein>
    <submittedName>
        <fullName evidence="1">Uncharacterized protein</fullName>
    </submittedName>
</protein>
<evidence type="ECO:0000313" key="1">
    <source>
        <dbReference type="EMBL" id="PZG23161.1"/>
    </source>
</evidence>
<proteinExistence type="predicted"/>
<evidence type="ECO:0000313" key="2">
    <source>
        <dbReference type="Proteomes" id="UP000249304"/>
    </source>
</evidence>
<organism evidence="1 2">
    <name type="scientific">Nonomuraea aridisoli</name>
    <dbReference type="NCBI Taxonomy" id="2070368"/>
    <lineage>
        <taxon>Bacteria</taxon>
        <taxon>Bacillati</taxon>
        <taxon>Actinomycetota</taxon>
        <taxon>Actinomycetes</taxon>
        <taxon>Streptosporangiales</taxon>
        <taxon>Streptosporangiaceae</taxon>
        <taxon>Nonomuraea</taxon>
    </lineage>
</organism>
<accession>A0A2W2EKD7</accession>
<dbReference type="EMBL" id="POUD01000004">
    <property type="protein sequence ID" value="PZG23161.1"/>
    <property type="molecule type" value="Genomic_DNA"/>
</dbReference>
<gene>
    <name evidence="1" type="ORF">C1J01_02120</name>
</gene>
<dbReference type="AlphaFoldDB" id="A0A2W2EKD7"/>
<name>A0A2W2EKD7_9ACTN</name>
<dbReference type="Proteomes" id="UP000249304">
    <property type="component" value="Unassembled WGS sequence"/>
</dbReference>
<reference evidence="1 2" key="1">
    <citation type="submission" date="2018-01" db="EMBL/GenBank/DDBJ databases">
        <title>Draft genome sequence of Nonomuraea sp. KC333.</title>
        <authorList>
            <person name="Sahin N."/>
            <person name="Saygin H."/>
            <person name="Ay H."/>
        </authorList>
    </citation>
    <scope>NUCLEOTIDE SEQUENCE [LARGE SCALE GENOMIC DNA]</scope>
    <source>
        <strain evidence="1 2">KC333</strain>
    </source>
</reference>